<dbReference type="Proteomes" id="UP000076796">
    <property type="component" value="Unassembled WGS sequence"/>
</dbReference>
<reference evidence="1" key="1">
    <citation type="journal article" date="2016" name="Genome Announc.">
        <title>Draft genomes of two strains of Paenibacillus glucanolyticus with capability to degrade lignocellulose.</title>
        <authorList>
            <person name="Mathews S.L."/>
            <person name="Pawlak J."/>
            <person name="Grunden A.M."/>
        </authorList>
    </citation>
    <scope>NUCLEOTIDE SEQUENCE [LARGE SCALE GENOMIC DNA]</scope>
    <source>
        <strain evidence="1">SLM1</strain>
    </source>
</reference>
<name>A0A163FP45_9BACL</name>
<dbReference type="EMBL" id="LWMH01000002">
    <property type="protein sequence ID" value="KZS44498.1"/>
    <property type="molecule type" value="Genomic_DNA"/>
</dbReference>
<sequence length="94" mass="10743">MVACVNEPEGLRSLSECFGEFMRELRRGYVEAPKSLCQSFEVFMGGSEYVSFLQSLLSPNFLDYVLMVEIRLQRRPLRFSGIDSSSPPLRSRAK</sequence>
<proteinExistence type="predicted"/>
<comment type="caution">
    <text evidence="1">The sequence shown here is derived from an EMBL/GenBank/DDBJ whole genome shotgun (WGS) entry which is preliminary data.</text>
</comment>
<protein>
    <submittedName>
        <fullName evidence="1">Uncharacterized protein</fullName>
    </submittedName>
</protein>
<evidence type="ECO:0000313" key="2">
    <source>
        <dbReference type="Proteomes" id="UP000076796"/>
    </source>
</evidence>
<dbReference type="AlphaFoldDB" id="A0A163FP45"/>
<evidence type="ECO:0000313" key="1">
    <source>
        <dbReference type="EMBL" id="KZS44498.1"/>
    </source>
</evidence>
<gene>
    <name evidence="1" type="ORF">AWU65_31075</name>
</gene>
<accession>A0A163FP45</accession>
<keyword evidence="2" id="KW-1185">Reference proteome</keyword>
<organism evidence="1 2">
    <name type="scientific">Paenibacillus glucanolyticus</name>
    <dbReference type="NCBI Taxonomy" id="59843"/>
    <lineage>
        <taxon>Bacteria</taxon>
        <taxon>Bacillati</taxon>
        <taxon>Bacillota</taxon>
        <taxon>Bacilli</taxon>
        <taxon>Bacillales</taxon>
        <taxon>Paenibacillaceae</taxon>
        <taxon>Paenibacillus</taxon>
    </lineage>
</organism>